<dbReference type="InterPro" id="IPR011990">
    <property type="entry name" value="TPR-like_helical_dom_sf"/>
</dbReference>
<dbReference type="Pfam" id="PF01535">
    <property type="entry name" value="PPR"/>
    <property type="match status" value="3"/>
</dbReference>
<evidence type="ECO:0000313" key="3">
    <source>
        <dbReference type="EMBL" id="CAI9111221.1"/>
    </source>
</evidence>
<evidence type="ECO:0000313" key="4">
    <source>
        <dbReference type="Proteomes" id="UP001161247"/>
    </source>
</evidence>
<keyword evidence="4" id="KW-1185">Reference proteome</keyword>
<dbReference type="Pfam" id="PF13041">
    <property type="entry name" value="PPR_2"/>
    <property type="match status" value="1"/>
</dbReference>
<dbReference type="AlphaFoldDB" id="A0AAV1DTK5"/>
<feature type="repeat" description="PPR" evidence="2">
    <location>
        <begin position="205"/>
        <end position="235"/>
    </location>
</feature>
<gene>
    <name evidence="3" type="ORF">OLC1_LOCUS18685</name>
</gene>
<evidence type="ECO:0000256" key="1">
    <source>
        <dbReference type="ARBA" id="ARBA00022737"/>
    </source>
</evidence>
<organism evidence="3 4">
    <name type="scientific">Oldenlandia corymbosa var. corymbosa</name>
    <dbReference type="NCBI Taxonomy" id="529605"/>
    <lineage>
        <taxon>Eukaryota</taxon>
        <taxon>Viridiplantae</taxon>
        <taxon>Streptophyta</taxon>
        <taxon>Embryophyta</taxon>
        <taxon>Tracheophyta</taxon>
        <taxon>Spermatophyta</taxon>
        <taxon>Magnoliopsida</taxon>
        <taxon>eudicotyledons</taxon>
        <taxon>Gunneridae</taxon>
        <taxon>Pentapetalae</taxon>
        <taxon>asterids</taxon>
        <taxon>lamiids</taxon>
        <taxon>Gentianales</taxon>
        <taxon>Rubiaceae</taxon>
        <taxon>Rubioideae</taxon>
        <taxon>Spermacoceae</taxon>
        <taxon>Hedyotis-Oldenlandia complex</taxon>
        <taxon>Oldenlandia</taxon>
    </lineage>
</organism>
<accession>A0AAV1DTK5</accession>
<dbReference type="Gene3D" id="1.25.40.10">
    <property type="entry name" value="Tetratricopeptide repeat domain"/>
    <property type="match status" value="2"/>
</dbReference>
<dbReference type="GO" id="GO:0009451">
    <property type="term" value="P:RNA modification"/>
    <property type="evidence" value="ECO:0007669"/>
    <property type="project" value="InterPro"/>
</dbReference>
<dbReference type="NCBIfam" id="TIGR00756">
    <property type="entry name" value="PPR"/>
    <property type="match status" value="3"/>
</dbReference>
<feature type="repeat" description="PPR" evidence="2">
    <location>
        <begin position="105"/>
        <end position="139"/>
    </location>
</feature>
<name>A0AAV1DTK5_OLDCO</name>
<dbReference type="Proteomes" id="UP001161247">
    <property type="component" value="Chromosome 6"/>
</dbReference>
<dbReference type="EMBL" id="OX459123">
    <property type="protein sequence ID" value="CAI9111221.1"/>
    <property type="molecule type" value="Genomic_DNA"/>
</dbReference>
<dbReference type="PROSITE" id="PS51375">
    <property type="entry name" value="PPR"/>
    <property type="match status" value="2"/>
</dbReference>
<dbReference type="InterPro" id="IPR046960">
    <property type="entry name" value="PPR_At4g14850-like_plant"/>
</dbReference>
<dbReference type="GO" id="GO:0003723">
    <property type="term" value="F:RNA binding"/>
    <property type="evidence" value="ECO:0007669"/>
    <property type="project" value="InterPro"/>
</dbReference>
<keyword evidence="1" id="KW-0677">Repeat</keyword>
<evidence type="ECO:0000256" key="2">
    <source>
        <dbReference type="PROSITE-ProRule" id="PRU00708"/>
    </source>
</evidence>
<dbReference type="PANTHER" id="PTHR47926">
    <property type="entry name" value="PENTATRICOPEPTIDE REPEAT-CONTAINING PROTEIN"/>
    <property type="match status" value="1"/>
</dbReference>
<dbReference type="InterPro" id="IPR002885">
    <property type="entry name" value="PPR_rpt"/>
</dbReference>
<protein>
    <submittedName>
        <fullName evidence="3">OLC1v1011396C1</fullName>
    </submittedName>
</protein>
<proteinExistence type="predicted"/>
<dbReference type="FunFam" id="1.25.40.10:FF:000442">
    <property type="entry name" value="Pentatricopeptide repeat-containing protein At3g49710"/>
    <property type="match status" value="1"/>
</dbReference>
<sequence>MNQASWSLPHTLRQLIKACIAQRDLVTGKSLHAQYIKSLIPCSTYFSNHFILLYSKCGLLSDAHKAFDEIPDPNVFSFNAIMAAYAKESMPKVAHQLFDRIPQPDLVSYNTLIAAYADRGETEPALVLFRGMRNMGLELDGFTFSAAINAASDDKSLITQLHCLATLGGFDSYASVNNTLISWYSKNGSLDEARNVFYGMGDVKDEVSWNSMIVAYGQHREGSKALSLYEEMVICLAGFSFMGS</sequence>
<reference evidence="3" key="1">
    <citation type="submission" date="2023-03" db="EMBL/GenBank/DDBJ databases">
        <authorList>
            <person name="Julca I."/>
        </authorList>
    </citation>
    <scope>NUCLEOTIDE SEQUENCE</scope>
</reference>